<dbReference type="EMBL" id="UYRU01003899">
    <property type="protein sequence ID" value="VDK36643.1"/>
    <property type="molecule type" value="Genomic_DNA"/>
</dbReference>
<organism evidence="1 2">
    <name type="scientific">Dibothriocephalus latus</name>
    <name type="common">Fish tapeworm</name>
    <name type="synonym">Diphyllobothrium latum</name>
    <dbReference type="NCBI Taxonomy" id="60516"/>
    <lineage>
        <taxon>Eukaryota</taxon>
        <taxon>Metazoa</taxon>
        <taxon>Spiralia</taxon>
        <taxon>Lophotrochozoa</taxon>
        <taxon>Platyhelminthes</taxon>
        <taxon>Cestoda</taxon>
        <taxon>Eucestoda</taxon>
        <taxon>Diphyllobothriidea</taxon>
        <taxon>Diphyllobothriidae</taxon>
        <taxon>Dibothriocephalus</taxon>
    </lineage>
</organism>
<dbReference type="AlphaFoldDB" id="A0A3P6Q338"/>
<gene>
    <name evidence="1" type="ORF">DILT_LOCUS791</name>
</gene>
<dbReference type="Proteomes" id="UP000281553">
    <property type="component" value="Unassembled WGS sequence"/>
</dbReference>
<accession>A0A3P6Q338</accession>
<evidence type="ECO:0000313" key="1">
    <source>
        <dbReference type="EMBL" id="VDK36643.1"/>
    </source>
</evidence>
<dbReference type="OrthoDB" id="2405412at2759"/>
<name>A0A3P6Q338_DIBLA</name>
<evidence type="ECO:0000313" key="2">
    <source>
        <dbReference type="Proteomes" id="UP000281553"/>
    </source>
</evidence>
<sequence length="126" mass="13719">MPTSSFTVIGTCCIYLTPFRGRSEIAIVRAVNPDTGIIYLTTGVNPDVLPKVNALLRGRVDLPQALFVEQETCAIERPYNVSLSEKYLELAFSGILAEPAHELVSKSQETVDSRVGIVLTAGPKIR</sequence>
<reference evidence="1 2" key="1">
    <citation type="submission" date="2018-11" db="EMBL/GenBank/DDBJ databases">
        <authorList>
            <consortium name="Pathogen Informatics"/>
        </authorList>
    </citation>
    <scope>NUCLEOTIDE SEQUENCE [LARGE SCALE GENOMIC DNA]</scope>
</reference>
<protein>
    <submittedName>
        <fullName evidence="1">Uncharacterized protein</fullName>
    </submittedName>
</protein>
<proteinExistence type="predicted"/>
<keyword evidence="2" id="KW-1185">Reference proteome</keyword>